<accession>A0ABU9T0V4</accession>
<proteinExistence type="predicted"/>
<gene>
    <name evidence="1" type="ORF">WNY77_18765</name>
</gene>
<evidence type="ECO:0000313" key="1">
    <source>
        <dbReference type="EMBL" id="MEM5499460.1"/>
    </source>
</evidence>
<comment type="caution">
    <text evidence="1">The sequence shown here is derived from an EMBL/GenBank/DDBJ whole genome shotgun (WGS) entry which is preliminary data.</text>
</comment>
<evidence type="ECO:0008006" key="3">
    <source>
        <dbReference type="Google" id="ProtNLM"/>
    </source>
</evidence>
<name>A0ABU9T0V4_9ALTE</name>
<reference evidence="1 2" key="1">
    <citation type="submission" date="2024-03" db="EMBL/GenBank/DDBJ databases">
        <title>Community enrichment and isolation of bacterial strains for fucoidan degradation.</title>
        <authorList>
            <person name="Sichert A."/>
        </authorList>
    </citation>
    <scope>NUCLEOTIDE SEQUENCE [LARGE SCALE GENOMIC DNA]</scope>
    <source>
        <strain evidence="1 2">AS12</strain>
    </source>
</reference>
<dbReference type="EMBL" id="JBBMQS010000014">
    <property type="protein sequence ID" value="MEM5499460.1"/>
    <property type="molecule type" value="Genomic_DNA"/>
</dbReference>
<protein>
    <recommendedName>
        <fullName evidence="3">Cohesin domain-containing protein</fullName>
    </recommendedName>
</protein>
<sequence length="101" mass="11369">MRLHHKKKPHVPEPAVRLTQTGQKYGTYRTKKLLLILAMCFSLPSQANLLTLDINSPELNISDALAVTVSATNVDQFSTLGFEIEYDRVSFLSRLIRLAVN</sequence>
<evidence type="ECO:0000313" key="2">
    <source>
        <dbReference type="Proteomes" id="UP001461163"/>
    </source>
</evidence>
<organism evidence="1 2">
    <name type="scientific">Paraglaciecola mesophila</name>
    <dbReference type="NCBI Taxonomy" id="197222"/>
    <lineage>
        <taxon>Bacteria</taxon>
        <taxon>Pseudomonadati</taxon>
        <taxon>Pseudomonadota</taxon>
        <taxon>Gammaproteobacteria</taxon>
        <taxon>Alteromonadales</taxon>
        <taxon>Alteromonadaceae</taxon>
        <taxon>Paraglaciecola</taxon>
    </lineage>
</organism>
<dbReference type="RefSeq" id="WP_039986273.1">
    <property type="nucleotide sequence ID" value="NZ_JBBMQS010000014.1"/>
</dbReference>
<dbReference type="Proteomes" id="UP001461163">
    <property type="component" value="Unassembled WGS sequence"/>
</dbReference>
<keyword evidence="2" id="KW-1185">Reference proteome</keyword>